<name>U6M2E5_9EIME</name>
<organism evidence="1 2">
    <name type="scientific">Eimeria brunetti</name>
    <dbReference type="NCBI Taxonomy" id="51314"/>
    <lineage>
        <taxon>Eukaryota</taxon>
        <taxon>Sar</taxon>
        <taxon>Alveolata</taxon>
        <taxon>Apicomplexa</taxon>
        <taxon>Conoidasida</taxon>
        <taxon>Coccidia</taxon>
        <taxon>Eucoccidiorida</taxon>
        <taxon>Eimeriorina</taxon>
        <taxon>Eimeriidae</taxon>
        <taxon>Eimeria</taxon>
    </lineage>
</organism>
<gene>
    <name evidence="1" type="ORF">EBH_0085590</name>
</gene>
<reference evidence="1" key="1">
    <citation type="submission" date="2013-10" db="EMBL/GenBank/DDBJ databases">
        <title>Genomic analysis of the causative agents of coccidiosis in chickens.</title>
        <authorList>
            <person name="Reid A.J."/>
            <person name="Blake D."/>
            <person name="Billington K."/>
            <person name="Browne H."/>
            <person name="Dunn M."/>
            <person name="Hung S."/>
            <person name="Kawahara F."/>
            <person name="Miranda-Saavedra D."/>
            <person name="Mourier T."/>
            <person name="Nagra H."/>
            <person name="Otto T.D."/>
            <person name="Rawlings N."/>
            <person name="Sanchez A."/>
            <person name="Sanders M."/>
            <person name="Subramaniam C."/>
            <person name="Tay Y."/>
            <person name="Dear P."/>
            <person name="Doerig C."/>
            <person name="Gruber A."/>
            <person name="Parkinson J."/>
            <person name="Shirley M."/>
            <person name="Wan K.L."/>
            <person name="Berriman M."/>
            <person name="Tomley F."/>
            <person name="Pain A."/>
        </authorList>
    </citation>
    <scope>NUCLEOTIDE SEQUENCE [LARGE SCALE GENOMIC DNA]</scope>
    <source>
        <strain evidence="1">Houghton</strain>
    </source>
</reference>
<proteinExistence type="predicted"/>
<dbReference type="Proteomes" id="UP000030750">
    <property type="component" value="Unassembled WGS sequence"/>
</dbReference>
<accession>U6M2E5</accession>
<evidence type="ECO:0000313" key="2">
    <source>
        <dbReference type="Proteomes" id="UP000030750"/>
    </source>
</evidence>
<dbReference type="EMBL" id="HG714801">
    <property type="protein sequence ID" value="CDJ54255.1"/>
    <property type="molecule type" value="Genomic_DNA"/>
</dbReference>
<dbReference type="VEuPathDB" id="ToxoDB:EBH_0085590"/>
<sequence length="97" mass="10667">MSDTGVGRLEGGTRMAGAQGICGCILTREEEIMREYWSLLDIFMGGAGQEAASETDACSKAWTWGTMARRTWYSLHELCRLWTPLDGIPLVPGKITP</sequence>
<protein>
    <submittedName>
        <fullName evidence="1">Uncharacterized protein</fullName>
    </submittedName>
</protein>
<reference evidence="1" key="2">
    <citation type="submission" date="2013-10" db="EMBL/GenBank/DDBJ databases">
        <authorList>
            <person name="Aslett M."/>
        </authorList>
    </citation>
    <scope>NUCLEOTIDE SEQUENCE [LARGE SCALE GENOMIC DNA]</scope>
    <source>
        <strain evidence="1">Houghton</strain>
    </source>
</reference>
<keyword evidence="2" id="KW-1185">Reference proteome</keyword>
<dbReference type="AlphaFoldDB" id="U6M2E5"/>
<evidence type="ECO:0000313" key="1">
    <source>
        <dbReference type="EMBL" id="CDJ54255.1"/>
    </source>
</evidence>